<proteinExistence type="predicted"/>
<dbReference type="Proteomes" id="UP000214365">
    <property type="component" value="Unassembled WGS sequence"/>
</dbReference>
<evidence type="ECO:0000313" key="2">
    <source>
        <dbReference type="Proteomes" id="UP000214365"/>
    </source>
</evidence>
<evidence type="ECO:0000313" key="1">
    <source>
        <dbReference type="EMBL" id="OKL56404.1"/>
    </source>
</evidence>
<keyword evidence="2" id="KW-1185">Reference proteome</keyword>
<sequence>MVSTLYTPINPRKLRYTRGAMEALKSINLGLDHHKCQNCDENNKFDADAHHKHHSDMHAAEIWNIITHERKTSLRMDNGAGRDTGGDYPLTSNLTAWAKKAMINFRPGYDVCKMVTPFSAQFHAVVEKERKRSSGLHNLDLIEFTYQIALYVGAAILLAADTTADPIKERAAFHSSRAGADEHLAIWCRLLTGLDCDPPIIAMFPIYLMMCQAFTFEPHSTQADYVYALLTGVDWAKGRSLYTDKITAFEKSVRSAVPNLDDIKSGQDRSFWRVAHAYLAAMNDCENVHNLKTPRKAAIDHGIDHNLVIVARALDTIGTAYECSDGTAWLDDVGIDSLIGSAIPNDVMDLHTDILTGETRNTVRLLYPEGLSMAQAMKSMSTVLSGEWCQLFRSHQQARFNNREDGRIAAASPPYSFCRARNRRVFEVLEMYVNKYADKFWDWTWEIYRMAREQVTEAGLEEPLVCALVRSIKQEDLPSSQSSKSIQFFDVYYDMIEDGSVQLKAKQPFGVSEDLAQLVRDIHRLWHVELLSDSREPGWGRRFDAESDRLFGEAGTILESNGNTDDIYKFAIAFGRLSMGLPYIAHHTVDAIIMSFGAI</sequence>
<dbReference type="RefSeq" id="XP_020116525.1">
    <property type="nucleotide sequence ID" value="XM_020263332.1"/>
</dbReference>
<organism evidence="1 2">
    <name type="scientific">Talaromyces atroroseus</name>
    <dbReference type="NCBI Taxonomy" id="1441469"/>
    <lineage>
        <taxon>Eukaryota</taxon>
        <taxon>Fungi</taxon>
        <taxon>Dikarya</taxon>
        <taxon>Ascomycota</taxon>
        <taxon>Pezizomycotina</taxon>
        <taxon>Eurotiomycetes</taxon>
        <taxon>Eurotiomycetidae</taxon>
        <taxon>Eurotiales</taxon>
        <taxon>Trichocomaceae</taxon>
        <taxon>Talaromyces</taxon>
        <taxon>Talaromyces sect. Trachyspermi</taxon>
    </lineage>
</organism>
<name>A0A225AEG7_TALAT</name>
<dbReference type="EMBL" id="LFMY01000014">
    <property type="protein sequence ID" value="OKL56404.1"/>
    <property type="molecule type" value="Genomic_DNA"/>
</dbReference>
<comment type="caution">
    <text evidence="1">The sequence shown here is derived from an EMBL/GenBank/DDBJ whole genome shotgun (WGS) entry which is preliminary data.</text>
</comment>
<reference evidence="1 2" key="1">
    <citation type="submission" date="2015-06" db="EMBL/GenBank/DDBJ databases">
        <title>Talaromyces atroroseus IBT 11181 draft genome.</title>
        <authorList>
            <person name="Rasmussen K.B."/>
            <person name="Rasmussen S."/>
            <person name="Petersen B."/>
            <person name="Sicheritz-Ponten T."/>
            <person name="Mortensen U.H."/>
            <person name="Thrane U."/>
        </authorList>
    </citation>
    <scope>NUCLEOTIDE SEQUENCE [LARGE SCALE GENOMIC DNA]</scope>
    <source>
        <strain evidence="1 2">IBT 11181</strain>
    </source>
</reference>
<dbReference type="OrthoDB" id="4216719at2759"/>
<gene>
    <name evidence="1" type="ORF">UA08_08052</name>
</gene>
<protein>
    <submittedName>
        <fullName evidence="1">Uncharacterized protein</fullName>
    </submittedName>
</protein>
<dbReference type="GeneID" id="31007808"/>
<accession>A0A225AEG7</accession>
<dbReference type="AlphaFoldDB" id="A0A225AEG7"/>